<sequence>MSLEIGVQSKNVVYDENPAEGFMRLKKAGFTCSDFSLNNYQKNTDLYQGVNNRFFDKSVNELEEFFTPHKKGAEAAGIRINQMHMPYPTFVPGEKTELNDYLWNQVGPKSMEICRFLGCHNIVIHGFKLTRYYGSEEAEWNKTQEFFEFLAPLAKEYGITMCMENLYNGYGAHMEEGPGCSAYKAVDRIDALNDKYGAEVLGFCYDTGHGNLVGIDPYKFITILGKRLKVLHMHENDGIGDLHQMPFTFTRTRENTSVLDWDGVLQGLKEISFDGVLSFETAPILDCFPEELKDDVLHMIVRIGQYFSERICLDKR</sequence>
<evidence type="ECO:0000259" key="1">
    <source>
        <dbReference type="Pfam" id="PF01261"/>
    </source>
</evidence>
<dbReference type="InterPro" id="IPR036237">
    <property type="entry name" value="Xyl_isomerase-like_sf"/>
</dbReference>
<protein>
    <submittedName>
        <fullName evidence="2">Xylose isomerase domain-containing protein</fullName>
    </submittedName>
</protein>
<gene>
    <name evidence="2" type="ORF">bhn_I2269</name>
</gene>
<keyword evidence="3" id="KW-1185">Reference proteome</keyword>
<reference evidence="3" key="1">
    <citation type="submission" date="2016-10" db="EMBL/GenBank/DDBJ databases">
        <title>The complete genome sequence of the rumen bacterium Butyrivibrio hungatei MB2003.</title>
        <authorList>
            <person name="Palevich N."/>
            <person name="Kelly W.J."/>
            <person name="Leahy S.C."/>
            <person name="Altermann E."/>
            <person name="Rakonjac J."/>
            <person name="Attwood G.T."/>
        </authorList>
    </citation>
    <scope>NUCLEOTIDE SEQUENCE [LARGE SCALE GENOMIC DNA]</scope>
    <source>
        <strain evidence="3">MB2003</strain>
    </source>
</reference>
<dbReference type="PANTHER" id="PTHR12110:SF41">
    <property type="entry name" value="INOSOSE DEHYDRATASE"/>
    <property type="match status" value="1"/>
</dbReference>
<proteinExistence type="predicted"/>
<accession>A0A1D9P483</accession>
<dbReference type="KEGG" id="bhu:bhn_I2269"/>
<dbReference type="AlphaFoldDB" id="A0A1D9P483"/>
<dbReference type="EMBL" id="CP017831">
    <property type="protein sequence ID" value="AOZ97302.1"/>
    <property type="molecule type" value="Genomic_DNA"/>
</dbReference>
<name>A0A1D9P483_9FIRM</name>
<dbReference type="Gene3D" id="3.20.20.150">
    <property type="entry name" value="Divalent-metal-dependent TIM barrel enzymes"/>
    <property type="match status" value="1"/>
</dbReference>
<evidence type="ECO:0000313" key="2">
    <source>
        <dbReference type="EMBL" id="AOZ97302.1"/>
    </source>
</evidence>
<dbReference type="OrthoDB" id="9801960at2"/>
<keyword evidence="2" id="KW-0413">Isomerase</keyword>
<dbReference type="Pfam" id="PF01261">
    <property type="entry name" value="AP_endonuc_2"/>
    <property type="match status" value="1"/>
</dbReference>
<feature type="domain" description="Xylose isomerase-like TIM barrel" evidence="1">
    <location>
        <begin position="109"/>
        <end position="282"/>
    </location>
</feature>
<organism evidence="2 3">
    <name type="scientific">Butyrivibrio hungatei</name>
    <dbReference type="NCBI Taxonomy" id="185008"/>
    <lineage>
        <taxon>Bacteria</taxon>
        <taxon>Bacillati</taxon>
        <taxon>Bacillota</taxon>
        <taxon>Clostridia</taxon>
        <taxon>Lachnospirales</taxon>
        <taxon>Lachnospiraceae</taxon>
        <taxon>Butyrivibrio</taxon>
    </lineage>
</organism>
<dbReference type="InterPro" id="IPR013022">
    <property type="entry name" value="Xyl_isomerase-like_TIM-brl"/>
</dbReference>
<dbReference type="PANTHER" id="PTHR12110">
    <property type="entry name" value="HYDROXYPYRUVATE ISOMERASE"/>
    <property type="match status" value="1"/>
</dbReference>
<dbReference type="GO" id="GO:0016853">
    <property type="term" value="F:isomerase activity"/>
    <property type="evidence" value="ECO:0007669"/>
    <property type="project" value="UniProtKB-KW"/>
</dbReference>
<dbReference type="SUPFAM" id="SSF51658">
    <property type="entry name" value="Xylose isomerase-like"/>
    <property type="match status" value="1"/>
</dbReference>
<dbReference type="Proteomes" id="UP000179284">
    <property type="component" value="Chromosome I"/>
</dbReference>
<evidence type="ECO:0000313" key="3">
    <source>
        <dbReference type="Proteomes" id="UP000179284"/>
    </source>
</evidence>
<dbReference type="RefSeq" id="WP_071176915.1">
    <property type="nucleotide sequence ID" value="NZ_CP017831.1"/>
</dbReference>
<dbReference type="InterPro" id="IPR050312">
    <property type="entry name" value="IolE/XylAMocC-like"/>
</dbReference>